<keyword evidence="1" id="KW-0472">Membrane</keyword>
<proteinExistence type="predicted"/>
<dbReference type="EMBL" id="CP060717">
    <property type="protein sequence ID" value="QNN66315.1"/>
    <property type="molecule type" value="Genomic_DNA"/>
</dbReference>
<organism evidence="2 3">
    <name type="scientific">Sphingomonas rhizophila</name>
    <dbReference type="NCBI Taxonomy" id="2071607"/>
    <lineage>
        <taxon>Bacteria</taxon>
        <taxon>Pseudomonadati</taxon>
        <taxon>Pseudomonadota</taxon>
        <taxon>Alphaproteobacteria</taxon>
        <taxon>Sphingomonadales</taxon>
        <taxon>Sphingomonadaceae</taxon>
        <taxon>Sphingomonas</taxon>
    </lineage>
</organism>
<protein>
    <recommendedName>
        <fullName evidence="4">DUF4760 domain-containing protein</fullName>
    </recommendedName>
</protein>
<reference evidence="2 3" key="1">
    <citation type="submission" date="2020-08" db="EMBL/GenBank/DDBJ databases">
        <title>Genome sequence of Sphingomonas rhizophila KACC 19189T.</title>
        <authorList>
            <person name="Hyun D.-W."/>
            <person name="Bae J.-W."/>
        </authorList>
    </citation>
    <scope>NUCLEOTIDE SEQUENCE [LARGE SCALE GENOMIC DNA]</scope>
    <source>
        <strain evidence="2 3">KACC 19189</strain>
    </source>
</reference>
<keyword evidence="1" id="KW-0812">Transmembrane</keyword>
<dbReference type="AlphaFoldDB" id="A0A7G9SEP0"/>
<dbReference type="KEGG" id="srhi:H9L12_12490"/>
<evidence type="ECO:0008006" key="4">
    <source>
        <dbReference type="Google" id="ProtNLM"/>
    </source>
</evidence>
<evidence type="ECO:0000313" key="3">
    <source>
        <dbReference type="Proteomes" id="UP000515955"/>
    </source>
</evidence>
<keyword evidence="1" id="KW-1133">Transmembrane helix</keyword>
<evidence type="ECO:0000313" key="2">
    <source>
        <dbReference type="EMBL" id="QNN66315.1"/>
    </source>
</evidence>
<feature type="transmembrane region" description="Helical" evidence="1">
    <location>
        <begin position="29"/>
        <end position="48"/>
    </location>
</feature>
<keyword evidence="3" id="KW-1185">Reference proteome</keyword>
<name>A0A7G9SEP0_9SPHN</name>
<evidence type="ECO:0000256" key="1">
    <source>
        <dbReference type="SAM" id="Phobius"/>
    </source>
</evidence>
<dbReference type="Proteomes" id="UP000515955">
    <property type="component" value="Chromosome"/>
</dbReference>
<gene>
    <name evidence="2" type="ORF">H9L12_12490</name>
</gene>
<sequence length="222" mass="25411">MGSLLASIPLLALVWDSNKSTVALVANGWVTAGLILLLLAGIVWRLTLGTSALRSMEIDEANFGLGEQKIKLKPNVTDKQIAYAIWVELSTRKIGLSIDLENDVVSEVYDSWYGFFTVTRELVKAVPVQKVARDSTQKIIKLSIEVLNQGLRPHLTKWQARFRHWYDRELKRYDEGKGDEVLDPQMIQQKFPQYDALVEDLMRVNAILISYRREMHRLVLKD</sequence>
<accession>A0A7G9SEP0</accession>